<keyword evidence="2" id="KW-0812">Transmembrane</keyword>
<dbReference type="EMBL" id="PCRE01000043">
    <property type="protein sequence ID" value="PIP14843.1"/>
    <property type="molecule type" value="Genomic_DNA"/>
</dbReference>
<comment type="caution">
    <text evidence="4">The sequence shown here is derived from an EMBL/GenBank/DDBJ whole genome shotgun (WGS) entry which is preliminary data.</text>
</comment>
<keyword evidence="2" id="KW-0472">Membrane</keyword>
<dbReference type="InterPro" id="IPR027381">
    <property type="entry name" value="LytR/CpsA/Psr_C"/>
</dbReference>
<evidence type="ECO:0000313" key="4">
    <source>
        <dbReference type="EMBL" id="PIP14843.1"/>
    </source>
</evidence>
<evidence type="ECO:0000313" key="5">
    <source>
        <dbReference type="Proteomes" id="UP000231025"/>
    </source>
</evidence>
<evidence type="ECO:0000256" key="2">
    <source>
        <dbReference type="SAM" id="Phobius"/>
    </source>
</evidence>
<dbReference type="Pfam" id="PF13399">
    <property type="entry name" value="LytR_C"/>
    <property type="match status" value="1"/>
</dbReference>
<evidence type="ECO:0000256" key="1">
    <source>
        <dbReference type="SAM" id="MobiDB-lite"/>
    </source>
</evidence>
<accession>A0A2G9Y7Z5</accession>
<gene>
    <name evidence="4" type="ORF">COX47_03010</name>
</gene>
<protein>
    <recommendedName>
        <fullName evidence="3">LytR/CpsA/Psr regulator C-terminal domain-containing protein</fullName>
    </recommendedName>
</protein>
<feature type="region of interest" description="Disordered" evidence="1">
    <location>
        <begin position="41"/>
        <end position="64"/>
    </location>
</feature>
<dbReference type="Gene3D" id="3.30.70.2390">
    <property type="match status" value="1"/>
</dbReference>
<dbReference type="Proteomes" id="UP000231025">
    <property type="component" value="Unassembled WGS sequence"/>
</dbReference>
<name>A0A2G9Y7Z5_9BACT</name>
<dbReference type="AlphaFoldDB" id="A0A2G9Y7Z5"/>
<proteinExistence type="predicted"/>
<feature type="transmembrane region" description="Helical" evidence="2">
    <location>
        <begin position="17"/>
        <end position="36"/>
    </location>
</feature>
<sequence length="199" mass="21442">MTSPYSNQQGGSKNKKTVIIVFIIIIAAILGGMFLLRQPKKTEQPKTDLIEKKEPSPTEKPEIDKKSVKIQVLNGTGTPGQAGTAVEDLKKAGYDSDNIKTANAEDFNNTITTITAREGFDDVASDVKDALKTTFNEIKIDSTHLYEDSEFDIVVTTGGKKFEEAIPTPSQSPTPEPTTEATTTPTPTITPTSSPTPTP</sequence>
<feature type="compositionally biased region" description="Low complexity" evidence="1">
    <location>
        <begin position="177"/>
        <end position="193"/>
    </location>
</feature>
<evidence type="ECO:0000259" key="3">
    <source>
        <dbReference type="Pfam" id="PF13399"/>
    </source>
</evidence>
<keyword evidence="2" id="KW-1133">Transmembrane helix</keyword>
<organism evidence="4 5">
    <name type="scientific">Candidatus Roizmanbacteria bacterium CG23_combo_of_CG06-09_8_20_14_all_35_49</name>
    <dbReference type="NCBI Taxonomy" id="1974863"/>
    <lineage>
        <taxon>Bacteria</taxon>
        <taxon>Candidatus Roizmaniibacteriota</taxon>
    </lineage>
</organism>
<feature type="region of interest" description="Disordered" evidence="1">
    <location>
        <begin position="162"/>
        <end position="199"/>
    </location>
</feature>
<reference evidence="4 5" key="1">
    <citation type="submission" date="2017-09" db="EMBL/GenBank/DDBJ databases">
        <title>Depth-based differentiation of microbial function through sediment-hosted aquifers and enrichment of novel symbionts in the deep terrestrial subsurface.</title>
        <authorList>
            <person name="Probst A.J."/>
            <person name="Ladd B."/>
            <person name="Jarett J.K."/>
            <person name="Geller-Mcgrath D.E."/>
            <person name="Sieber C.M."/>
            <person name="Emerson J.B."/>
            <person name="Anantharaman K."/>
            <person name="Thomas B.C."/>
            <person name="Malmstrom R."/>
            <person name="Stieglmeier M."/>
            <person name="Klingl A."/>
            <person name="Woyke T."/>
            <person name="Ryan C.M."/>
            <person name="Banfield J.F."/>
        </authorList>
    </citation>
    <scope>NUCLEOTIDE SEQUENCE [LARGE SCALE GENOMIC DNA]</scope>
    <source>
        <strain evidence="4">CG23_combo_of_CG06-09_8_20_14_all_35_49</strain>
    </source>
</reference>
<feature type="domain" description="LytR/CpsA/Psr regulator C-terminal" evidence="3">
    <location>
        <begin position="67"/>
        <end position="134"/>
    </location>
</feature>